<organism evidence="10 11">
    <name type="scientific">Vallitalea guaymasensis</name>
    <dbReference type="NCBI Taxonomy" id="1185412"/>
    <lineage>
        <taxon>Bacteria</taxon>
        <taxon>Bacillati</taxon>
        <taxon>Bacillota</taxon>
        <taxon>Clostridia</taxon>
        <taxon>Lachnospirales</taxon>
        <taxon>Vallitaleaceae</taxon>
        <taxon>Vallitalea</taxon>
    </lineage>
</organism>
<dbReference type="GO" id="GO:0043565">
    <property type="term" value="F:sequence-specific DNA binding"/>
    <property type="evidence" value="ECO:0007669"/>
    <property type="project" value="InterPro"/>
</dbReference>
<evidence type="ECO:0000259" key="8">
    <source>
        <dbReference type="PROSITE" id="PS01124"/>
    </source>
</evidence>
<evidence type="ECO:0000313" key="11">
    <source>
        <dbReference type="Proteomes" id="UP000677305"/>
    </source>
</evidence>
<dbReference type="GO" id="GO:0000160">
    <property type="term" value="P:phosphorelay signal transduction system"/>
    <property type="evidence" value="ECO:0007669"/>
    <property type="project" value="InterPro"/>
</dbReference>
<keyword evidence="6" id="KW-0597">Phosphoprotein</keyword>
<comment type="function">
    <text evidence="5">May play the central regulatory role in sporulation. It may be an element of the effector pathway responsible for the activation of sporulation genes in response to nutritional stress. Spo0A may act in concert with spo0H (a sigma factor) to control the expression of some genes that are critical to the sporulation process.</text>
</comment>
<dbReference type="KEGG" id="vgu:HYG85_21390"/>
<sequence>MNYKLIIVDDEKVIRDGMANLVDWNSMGFTVVRAYSDGKDVIKYIENNQQVDIILADIKMTFVSGLELAKYIHDNKCNAKIVLISGFKEFEYAKKAIDYGVLHYLTKPMSLEEIAKTFSTIKNELDKEFEKLNNIEEEVSRFEEVRPLLIQQFFTDLVLGGLIERNLIMDRLQLIKLDIDPDTTYCCTIDVLIKKNTIGKWKYDKNQFFAAISNFIQGEHNHIQFYTIYNQEEIIKIIGLSSYYDDTQKFQESVTIHLKSIMKTINSMLSVDMDIDISGVYKTILDITKHDRLVKKTHSYDNRNNGLPIGHSDYLKLMEQQKLMMSYVNIGNFEYVSNIMDSVMKELEDIDITYVKNFITDLFSRFFFNLHELGIDLYSINNGQVDYHKIMSMKSMMEIKSWCKQVLRDIMDIVSKYQQSSQAQIIQQAKEYINNNYNLDISLEQVADKVFLSSAYFSRLFKKIEGESFTDYLIKIRIEKAMELIKNPHFKTYEICEKVGYKNSRYFSKLFKRNTGLTPSEYRKKLIKVSGEEDEE</sequence>
<feature type="coiled-coil region" evidence="7">
    <location>
        <begin position="118"/>
        <end position="145"/>
    </location>
</feature>
<evidence type="ECO:0000256" key="6">
    <source>
        <dbReference type="PROSITE-ProRule" id="PRU00169"/>
    </source>
</evidence>
<evidence type="ECO:0000256" key="3">
    <source>
        <dbReference type="ARBA" id="ARBA00023125"/>
    </source>
</evidence>
<dbReference type="PROSITE" id="PS01124">
    <property type="entry name" value="HTH_ARAC_FAMILY_2"/>
    <property type="match status" value="1"/>
</dbReference>
<keyword evidence="3" id="KW-0238">DNA-binding</keyword>
<gene>
    <name evidence="10" type="ORF">HYG85_21390</name>
</gene>
<dbReference type="GO" id="GO:0003700">
    <property type="term" value="F:DNA-binding transcription factor activity"/>
    <property type="evidence" value="ECO:0007669"/>
    <property type="project" value="InterPro"/>
</dbReference>
<keyword evidence="11" id="KW-1185">Reference proteome</keyword>
<feature type="domain" description="HTH araC/xylS-type" evidence="8">
    <location>
        <begin position="427"/>
        <end position="525"/>
    </location>
</feature>
<evidence type="ECO:0000259" key="9">
    <source>
        <dbReference type="PROSITE" id="PS50110"/>
    </source>
</evidence>
<dbReference type="PROSITE" id="PS50110">
    <property type="entry name" value="RESPONSE_REGULATORY"/>
    <property type="match status" value="1"/>
</dbReference>
<dbReference type="SMART" id="SM00448">
    <property type="entry name" value="REC"/>
    <property type="match status" value="1"/>
</dbReference>
<dbReference type="CDD" id="cd17536">
    <property type="entry name" value="REC_YesN-like"/>
    <property type="match status" value="1"/>
</dbReference>
<feature type="domain" description="Response regulatory" evidence="9">
    <location>
        <begin position="4"/>
        <end position="122"/>
    </location>
</feature>
<evidence type="ECO:0000256" key="1">
    <source>
        <dbReference type="ARBA" id="ARBA00018672"/>
    </source>
</evidence>
<feature type="modified residue" description="4-aspartylphosphate" evidence="6">
    <location>
        <position position="57"/>
    </location>
</feature>
<accession>A0A8J8MEG8</accession>
<dbReference type="InterPro" id="IPR001789">
    <property type="entry name" value="Sig_transdc_resp-reg_receiver"/>
</dbReference>
<dbReference type="PRINTS" id="PR00032">
    <property type="entry name" value="HTHARAC"/>
</dbReference>
<keyword evidence="2" id="KW-0805">Transcription regulation</keyword>
<dbReference type="InterPro" id="IPR018060">
    <property type="entry name" value="HTH_AraC"/>
</dbReference>
<dbReference type="EMBL" id="CP058561">
    <property type="protein sequence ID" value="QUH31339.1"/>
    <property type="molecule type" value="Genomic_DNA"/>
</dbReference>
<dbReference type="SUPFAM" id="SSF46689">
    <property type="entry name" value="Homeodomain-like"/>
    <property type="match status" value="2"/>
</dbReference>
<dbReference type="PANTHER" id="PTHR43280:SF28">
    <property type="entry name" value="HTH-TYPE TRANSCRIPTIONAL ACTIVATOR RHAS"/>
    <property type="match status" value="1"/>
</dbReference>
<dbReference type="Pfam" id="PF00072">
    <property type="entry name" value="Response_reg"/>
    <property type="match status" value="1"/>
</dbReference>
<reference evidence="10 11" key="1">
    <citation type="submission" date="2020-07" db="EMBL/GenBank/DDBJ databases">
        <title>Vallitalea guaymasensis genome.</title>
        <authorList>
            <person name="Postec A."/>
        </authorList>
    </citation>
    <scope>NUCLEOTIDE SEQUENCE [LARGE SCALE GENOMIC DNA]</scope>
    <source>
        <strain evidence="10 11">Ra1766G1</strain>
    </source>
</reference>
<protein>
    <recommendedName>
        <fullName evidence="1">Stage 0 sporulation protein A homolog</fullName>
    </recommendedName>
</protein>
<dbReference type="PANTHER" id="PTHR43280">
    <property type="entry name" value="ARAC-FAMILY TRANSCRIPTIONAL REGULATOR"/>
    <property type="match status" value="1"/>
</dbReference>
<dbReference type="SUPFAM" id="SSF52172">
    <property type="entry name" value="CheY-like"/>
    <property type="match status" value="1"/>
</dbReference>
<evidence type="ECO:0000256" key="2">
    <source>
        <dbReference type="ARBA" id="ARBA00023015"/>
    </source>
</evidence>
<dbReference type="InterPro" id="IPR011006">
    <property type="entry name" value="CheY-like_superfamily"/>
</dbReference>
<keyword evidence="7" id="KW-0175">Coiled coil</keyword>
<evidence type="ECO:0000256" key="4">
    <source>
        <dbReference type="ARBA" id="ARBA00023163"/>
    </source>
</evidence>
<dbReference type="Gene3D" id="1.10.10.60">
    <property type="entry name" value="Homeodomain-like"/>
    <property type="match status" value="2"/>
</dbReference>
<evidence type="ECO:0000313" key="10">
    <source>
        <dbReference type="EMBL" id="QUH31339.1"/>
    </source>
</evidence>
<evidence type="ECO:0000256" key="7">
    <source>
        <dbReference type="SAM" id="Coils"/>
    </source>
</evidence>
<dbReference type="Proteomes" id="UP000677305">
    <property type="component" value="Chromosome"/>
</dbReference>
<name>A0A8J8MEG8_9FIRM</name>
<dbReference type="SMART" id="SM00342">
    <property type="entry name" value="HTH_ARAC"/>
    <property type="match status" value="1"/>
</dbReference>
<proteinExistence type="predicted"/>
<dbReference type="InterPro" id="IPR009057">
    <property type="entry name" value="Homeodomain-like_sf"/>
</dbReference>
<keyword evidence="4" id="KW-0804">Transcription</keyword>
<dbReference type="Pfam" id="PF12833">
    <property type="entry name" value="HTH_18"/>
    <property type="match status" value="1"/>
</dbReference>
<dbReference type="Gene3D" id="3.40.50.2300">
    <property type="match status" value="1"/>
</dbReference>
<dbReference type="RefSeq" id="WP_212691388.1">
    <property type="nucleotide sequence ID" value="NZ_CP058561.1"/>
</dbReference>
<evidence type="ECO:0000256" key="5">
    <source>
        <dbReference type="ARBA" id="ARBA00024867"/>
    </source>
</evidence>
<dbReference type="AlphaFoldDB" id="A0A8J8MEG8"/>
<dbReference type="InterPro" id="IPR020449">
    <property type="entry name" value="Tscrpt_reg_AraC-type_HTH"/>
</dbReference>